<dbReference type="PANTHER" id="PTHR43280">
    <property type="entry name" value="ARAC-FAMILY TRANSCRIPTIONAL REGULATOR"/>
    <property type="match status" value="1"/>
</dbReference>
<dbReference type="InterPro" id="IPR014710">
    <property type="entry name" value="RmlC-like_jellyroll"/>
</dbReference>
<dbReference type="GO" id="GO:0043565">
    <property type="term" value="F:sequence-specific DNA binding"/>
    <property type="evidence" value="ECO:0007669"/>
    <property type="project" value="InterPro"/>
</dbReference>
<dbReference type="InterPro" id="IPR011051">
    <property type="entry name" value="RmlC_Cupin_sf"/>
</dbReference>
<comment type="caution">
    <text evidence="5">The sequence shown here is derived from an EMBL/GenBank/DDBJ whole genome shotgun (WGS) entry which is preliminary data.</text>
</comment>
<dbReference type="Gene3D" id="1.10.10.60">
    <property type="entry name" value="Homeodomain-like"/>
    <property type="match status" value="2"/>
</dbReference>
<keyword evidence="3" id="KW-0804">Transcription</keyword>
<dbReference type="Pfam" id="PF02311">
    <property type="entry name" value="AraC_binding"/>
    <property type="match status" value="1"/>
</dbReference>
<dbReference type="Gene3D" id="2.60.120.10">
    <property type="entry name" value="Jelly Rolls"/>
    <property type="match status" value="1"/>
</dbReference>
<evidence type="ECO:0000256" key="3">
    <source>
        <dbReference type="ARBA" id="ARBA00023163"/>
    </source>
</evidence>
<dbReference type="GO" id="GO:0003700">
    <property type="term" value="F:DNA-binding transcription factor activity"/>
    <property type="evidence" value="ECO:0007669"/>
    <property type="project" value="InterPro"/>
</dbReference>
<dbReference type="PANTHER" id="PTHR43280:SF27">
    <property type="entry name" value="TRANSCRIPTIONAL REGULATOR MTLR"/>
    <property type="match status" value="1"/>
</dbReference>
<dbReference type="Pfam" id="PF12833">
    <property type="entry name" value="HTH_18"/>
    <property type="match status" value="1"/>
</dbReference>
<dbReference type="RefSeq" id="WP_160367389.1">
    <property type="nucleotide sequence ID" value="NZ_WSQA01000001.1"/>
</dbReference>
<proteinExistence type="predicted"/>
<dbReference type="InterPro" id="IPR003313">
    <property type="entry name" value="AraC-bd"/>
</dbReference>
<gene>
    <name evidence="5" type="ORF">GQF63_01875</name>
</gene>
<accession>A0A6N8KYW7</accession>
<dbReference type="InterPro" id="IPR009057">
    <property type="entry name" value="Homeodomain-like_sf"/>
</dbReference>
<dbReference type="InterPro" id="IPR018060">
    <property type="entry name" value="HTH_AraC"/>
</dbReference>
<dbReference type="Proteomes" id="UP000435036">
    <property type="component" value="Unassembled WGS sequence"/>
</dbReference>
<dbReference type="EMBL" id="WSQA01000001">
    <property type="protein sequence ID" value="MVZ60762.1"/>
    <property type="molecule type" value="Genomic_DNA"/>
</dbReference>
<evidence type="ECO:0000256" key="1">
    <source>
        <dbReference type="ARBA" id="ARBA00023015"/>
    </source>
</evidence>
<dbReference type="PROSITE" id="PS01124">
    <property type="entry name" value="HTH_ARAC_FAMILY_2"/>
    <property type="match status" value="1"/>
</dbReference>
<keyword evidence="1" id="KW-0805">Transcription regulation</keyword>
<evidence type="ECO:0000256" key="2">
    <source>
        <dbReference type="ARBA" id="ARBA00023125"/>
    </source>
</evidence>
<evidence type="ECO:0000259" key="4">
    <source>
        <dbReference type="PROSITE" id="PS01124"/>
    </source>
</evidence>
<dbReference type="AlphaFoldDB" id="A0A6N8KYW7"/>
<keyword evidence="2" id="KW-0238">DNA-binding</keyword>
<protein>
    <submittedName>
        <fullName evidence="5">Helix-turn-helix domain-containing protein</fullName>
    </submittedName>
</protein>
<dbReference type="SUPFAM" id="SSF46689">
    <property type="entry name" value="Homeodomain-like"/>
    <property type="match status" value="2"/>
</dbReference>
<evidence type="ECO:0000313" key="6">
    <source>
        <dbReference type="Proteomes" id="UP000435036"/>
    </source>
</evidence>
<dbReference type="SMART" id="SM00342">
    <property type="entry name" value="HTH_ARAC"/>
    <property type="match status" value="1"/>
</dbReference>
<sequence length="284" mass="33673">MKPKFHQVPKQSDHTFRIRHDLMPNFGTIWHYHPEIELHYVIKGQGLKFIGDNISNFQEDEMVLLGSNIPHTWKCNFTDVSEHYVEAFVLQYHPDAFGKEFLHIPETSDLLKLFNTSKAGLYILGETKQCIKALMIKMHESSRLRKIIYLLEIFDTLASSNEYQLITQEYAINKYNSIDEERMNSIFNYTFKNFQDKIYIEDIANIANLSVTSFCRYFKQMTKKSYFDFLTEVRLNHACRLLINSNFAIKQIAEESGFENSSNFYRHFKIWKKCTPKSYIQQFS</sequence>
<name>A0A6N8KYW7_9SPHI</name>
<reference evidence="5 6" key="1">
    <citation type="submission" date="2019-12" db="EMBL/GenBank/DDBJ databases">
        <authorList>
            <person name="Dong K."/>
        </authorList>
    </citation>
    <scope>NUCLEOTIDE SEQUENCE [LARGE SCALE GENOMIC DNA]</scope>
    <source>
        <strain evidence="5 6">JCM 31225</strain>
    </source>
</reference>
<keyword evidence="6" id="KW-1185">Reference proteome</keyword>
<evidence type="ECO:0000313" key="5">
    <source>
        <dbReference type="EMBL" id="MVZ60762.1"/>
    </source>
</evidence>
<organism evidence="5 6">
    <name type="scientific">Sphingobacterium humi</name>
    <dbReference type="NCBI Taxonomy" id="1796905"/>
    <lineage>
        <taxon>Bacteria</taxon>
        <taxon>Pseudomonadati</taxon>
        <taxon>Bacteroidota</taxon>
        <taxon>Sphingobacteriia</taxon>
        <taxon>Sphingobacteriales</taxon>
        <taxon>Sphingobacteriaceae</taxon>
        <taxon>Sphingobacterium</taxon>
    </lineage>
</organism>
<feature type="domain" description="HTH araC/xylS-type" evidence="4">
    <location>
        <begin position="184"/>
        <end position="282"/>
    </location>
</feature>
<dbReference type="SUPFAM" id="SSF51182">
    <property type="entry name" value="RmlC-like cupins"/>
    <property type="match status" value="1"/>
</dbReference>
<dbReference type="OrthoDB" id="9787988at2"/>